<evidence type="ECO:0000256" key="1">
    <source>
        <dbReference type="SAM" id="MobiDB-lite"/>
    </source>
</evidence>
<dbReference type="AlphaFoldDB" id="A0AAD5V0W8"/>
<feature type="region of interest" description="Disordered" evidence="1">
    <location>
        <begin position="1"/>
        <end position="214"/>
    </location>
</feature>
<dbReference type="Proteomes" id="UP001212997">
    <property type="component" value="Unassembled WGS sequence"/>
</dbReference>
<dbReference type="EMBL" id="JANAWD010000249">
    <property type="protein sequence ID" value="KAJ3482954.1"/>
    <property type="molecule type" value="Genomic_DNA"/>
</dbReference>
<reference evidence="2" key="1">
    <citation type="submission" date="2022-07" db="EMBL/GenBank/DDBJ databases">
        <title>Genome Sequence of Physisporinus lineatus.</title>
        <authorList>
            <person name="Buettner E."/>
        </authorList>
    </citation>
    <scope>NUCLEOTIDE SEQUENCE</scope>
    <source>
        <strain evidence="2">VT162</strain>
    </source>
</reference>
<gene>
    <name evidence="2" type="ORF">NLI96_g6635</name>
</gene>
<comment type="caution">
    <text evidence="2">The sequence shown here is derived from an EMBL/GenBank/DDBJ whole genome shotgun (WGS) entry which is preliminary data.</text>
</comment>
<organism evidence="2 3">
    <name type="scientific">Meripilus lineatus</name>
    <dbReference type="NCBI Taxonomy" id="2056292"/>
    <lineage>
        <taxon>Eukaryota</taxon>
        <taxon>Fungi</taxon>
        <taxon>Dikarya</taxon>
        <taxon>Basidiomycota</taxon>
        <taxon>Agaricomycotina</taxon>
        <taxon>Agaricomycetes</taxon>
        <taxon>Polyporales</taxon>
        <taxon>Meripilaceae</taxon>
        <taxon>Meripilus</taxon>
    </lineage>
</organism>
<evidence type="ECO:0000313" key="3">
    <source>
        <dbReference type="Proteomes" id="UP001212997"/>
    </source>
</evidence>
<evidence type="ECO:0000313" key="2">
    <source>
        <dbReference type="EMBL" id="KAJ3482954.1"/>
    </source>
</evidence>
<sequence length="410" mass="42085">MSEDVEMDAPKISTLNEEEPTEPPSRATVPTNPKLRVKLLLGDAKRSTPSTSKTSNADPSEDEDEDEDEEDQLIDDDEDEKPAPVVPPPVTTSARSSTASSKRGGPRTRGGAGGKRRNAKADSTHKTTTPLVEGWTPDSPSGSTAAGSVSIPKKRSAPKGGAAPRTAKKRAPKVAKAIPPNLRDDAGNITYAGTAASSPLPHDEHTPEPESASVSVPVHVHAPVDEMTLEGVPLPVYPLPSKPFPVQPPPKIGSGFAPVIPLDKSGRTVRKWRQANREIRGIAGGRWFAKTWIGDKESEFATAVASAAAAAHAAAAQAAVESAAAALSGMSGMTLPNLKLSMAGLSATASGKATPRLKALKTDAGLATGPSSRAASAGPESVSAQIGSRKRSGVPPASGAETPVVSTPAP</sequence>
<name>A0AAD5V0W8_9APHY</name>
<feature type="compositionally biased region" description="Low complexity" evidence="1">
    <location>
        <begin position="91"/>
        <end position="103"/>
    </location>
</feature>
<accession>A0AAD5V0W8</accession>
<feature type="compositionally biased region" description="Polar residues" evidence="1">
    <location>
        <begin position="138"/>
        <end position="147"/>
    </location>
</feature>
<feature type="region of interest" description="Disordered" evidence="1">
    <location>
        <begin position="360"/>
        <end position="410"/>
    </location>
</feature>
<proteinExistence type="predicted"/>
<protein>
    <submittedName>
        <fullName evidence="2">Uncharacterized protein</fullName>
    </submittedName>
</protein>
<keyword evidence="3" id="KW-1185">Reference proteome</keyword>
<feature type="compositionally biased region" description="Polar residues" evidence="1">
    <location>
        <begin position="47"/>
        <end position="58"/>
    </location>
</feature>
<feature type="compositionally biased region" description="Acidic residues" evidence="1">
    <location>
        <begin position="59"/>
        <end position="80"/>
    </location>
</feature>